<organism evidence="1 2">
    <name type="scientific">Sphingomonas daechungensis</name>
    <dbReference type="NCBI Taxonomy" id="1176646"/>
    <lineage>
        <taxon>Bacteria</taxon>
        <taxon>Pseudomonadati</taxon>
        <taxon>Pseudomonadota</taxon>
        <taxon>Alphaproteobacteria</taxon>
        <taxon>Sphingomonadales</taxon>
        <taxon>Sphingomonadaceae</taxon>
        <taxon>Sphingomonas</taxon>
    </lineage>
</organism>
<dbReference type="InterPro" id="IPR007833">
    <property type="entry name" value="Capsule_polysaccharide_synth"/>
</dbReference>
<proteinExistence type="predicted"/>
<dbReference type="Pfam" id="PF05159">
    <property type="entry name" value="Capsule_synth"/>
    <property type="match status" value="1"/>
</dbReference>
<accession>A0ABX6SZQ1</accession>
<keyword evidence="2" id="KW-1185">Reference proteome</keyword>
<dbReference type="Proteomes" id="UP000516134">
    <property type="component" value="Chromosome"/>
</dbReference>
<dbReference type="CDD" id="cd16439">
    <property type="entry name" value="beta_Kdo_transferase_KpsC_2"/>
    <property type="match status" value="1"/>
</dbReference>
<protein>
    <recommendedName>
        <fullName evidence="3">Capsular biosynthesis protein</fullName>
    </recommendedName>
</protein>
<name>A0ABX6SZQ1_9SPHN</name>
<evidence type="ECO:0000313" key="1">
    <source>
        <dbReference type="EMBL" id="QNP42789.1"/>
    </source>
</evidence>
<gene>
    <name evidence="1" type="ORF">H9L15_11930</name>
</gene>
<evidence type="ECO:0000313" key="2">
    <source>
        <dbReference type="Proteomes" id="UP000516134"/>
    </source>
</evidence>
<dbReference type="EMBL" id="CP060780">
    <property type="protein sequence ID" value="QNP42789.1"/>
    <property type="molecule type" value="Genomic_DNA"/>
</dbReference>
<reference evidence="1 2" key="1">
    <citation type="submission" date="2020-08" db="EMBL/GenBank/DDBJ databases">
        <title>Genome sequence of Sphingomonas daechungensis KACC 18115T.</title>
        <authorList>
            <person name="Hyun D.-W."/>
            <person name="Bae J.-W."/>
        </authorList>
    </citation>
    <scope>NUCLEOTIDE SEQUENCE [LARGE SCALE GENOMIC DNA]</scope>
    <source>
        <strain evidence="1 2">KACC 18115</strain>
    </source>
</reference>
<sequence length="473" mass="51444">MPVEAFPTLEAAEPVLFWTDQPSANVPSVGKEVGRLWGACDPWYVLDNARRIIVDGDDELVLIAAINGIPVACVAPGRYSSVTSREAAAAYLSDQTYVNPYSGAPMNVMEAAALCGFWRKLIDSNREITSAFGFAFWKQPTVAPLLWAGEDPVPFKTALSSADSDGEIAVWKSRTPTDVLARIEREADAVLEVEDGFIRSVGLGSDCVPPLSIVVDRLGVHFDPAKPSELENLLQNGAFDSGTLQRARDLRELIVEVGVSKYGSGSAKLEAREPNRHYVLVPGQVEDDRAVLCGAQAVAGNLDLLRRVREQRPDACIIYKPHPDVEAGHRIGAVEDREALALADEIVRDQPISALIDYVDELHVNTSLAGFEALLRKKPVTAHGVPFYAGWGLTTDLGPVPARRSAKRSLDELVAAVLLTYPRYLDPVTGLPCPPEILIRRIAEGAAGRQSHGVVKLRRLQGRWKKRLAGIKA</sequence>
<evidence type="ECO:0008006" key="3">
    <source>
        <dbReference type="Google" id="ProtNLM"/>
    </source>
</evidence>
<dbReference type="RefSeq" id="WP_187714221.1">
    <property type="nucleotide sequence ID" value="NZ_BAABJC010000001.1"/>
</dbReference>